<dbReference type="EMBL" id="CP117880">
    <property type="protein sequence ID" value="WDF69712.1"/>
    <property type="molecule type" value="Genomic_DNA"/>
</dbReference>
<evidence type="ECO:0000313" key="2">
    <source>
        <dbReference type="EMBL" id="WDF69712.1"/>
    </source>
</evidence>
<protein>
    <submittedName>
        <fullName evidence="2">GLPGLI family protein</fullName>
    </submittedName>
</protein>
<keyword evidence="3" id="KW-1185">Reference proteome</keyword>
<feature type="chain" id="PRO_5045307829" evidence="1">
    <location>
        <begin position="22"/>
        <end position="255"/>
    </location>
</feature>
<feature type="signal peptide" evidence="1">
    <location>
        <begin position="1"/>
        <end position="21"/>
    </location>
</feature>
<sequence length="255" mass="29119">MVSKLVYIVILLVFTCQYCVAQSNEVESGGAVHFVRRTNTHAIMDSIYGTAKDPKQKRFLEDFKATYPKFSEKEFKLFFNQDNSLYVPLNNNLSKNYLSEYADDNIIYSDLLNGTVTSKKKIQGTEFLTVDTMKDIRWRITNELREIAGYTCRRANALLDGEIYLVAYYTDQLLPKVGPERINGLPGLILGLAAPREHVSWFARTVEIGDFSSSISIPTQGIKMDESEIVKDVQANPIFIDDESMLNWVIKRILF</sequence>
<accession>A0ABY7WJE1</accession>
<proteinExistence type="predicted"/>
<name>A0ABY7WJE1_9SPHI</name>
<evidence type="ECO:0000256" key="1">
    <source>
        <dbReference type="SAM" id="SignalP"/>
    </source>
</evidence>
<gene>
    <name evidence="2" type="ORF">PQ465_04855</name>
</gene>
<dbReference type="Proteomes" id="UP001221558">
    <property type="component" value="Chromosome"/>
</dbReference>
<dbReference type="NCBIfam" id="TIGR01200">
    <property type="entry name" value="GLPGLI"/>
    <property type="match status" value="1"/>
</dbReference>
<reference evidence="2 3" key="1">
    <citation type="submission" date="2023-02" db="EMBL/GenBank/DDBJ databases">
        <title>Genome sequence of Sphingobacterium sp. KACC 22765.</title>
        <authorList>
            <person name="Kim S."/>
            <person name="Heo J."/>
            <person name="Kwon S.-W."/>
        </authorList>
    </citation>
    <scope>NUCLEOTIDE SEQUENCE [LARGE SCALE GENOMIC DNA]</scope>
    <source>
        <strain evidence="2 3">KACC 22765</strain>
    </source>
</reference>
<evidence type="ECO:0000313" key="3">
    <source>
        <dbReference type="Proteomes" id="UP001221558"/>
    </source>
</evidence>
<keyword evidence="1" id="KW-0732">Signal</keyword>
<dbReference type="InterPro" id="IPR005901">
    <property type="entry name" value="GLPGLI"/>
</dbReference>
<organism evidence="2 3">
    <name type="scientific">Sphingobacterium oryzagri</name>
    <dbReference type="NCBI Taxonomy" id="3025669"/>
    <lineage>
        <taxon>Bacteria</taxon>
        <taxon>Pseudomonadati</taxon>
        <taxon>Bacteroidota</taxon>
        <taxon>Sphingobacteriia</taxon>
        <taxon>Sphingobacteriales</taxon>
        <taxon>Sphingobacteriaceae</taxon>
        <taxon>Sphingobacterium</taxon>
    </lineage>
</organism>
<dbReference type="RefSeq" id="WP_274268424.1">
    <property type="nucleotide sequence ID" value="NZ_CP117880.1"/>
</dbReference>